<keyword evidence="3" id="KW-1003">Cell membrane</keyword>
<dbReference type="RefSeq" id="WP_253020024.1">
    <property type="nucleotide sequence ID" value="NZ_JAOSHN010000003.1"/>
</dbReference>
<dbReference type="PANTHER" id="PTHR23517">
    <property type="entry name" value="RESISTANCE PROTEIN MDTM, PUTATIVE-RELATED-RELATED"/>
    <property type="match status" value="1"/>
</dbReference>
<dbReference type="PROSITE" id="PS50850">
    <property type="entry name" value="MFS"/>
    <property type="match status" value="1"/>
</dbReference>
<dbReference type="PANTHER" id="PTHR23517:SF3">
    <property type="entry name" value="INTEGRAL MEMBRANE TRANSPORT PROTEIN"/>
    <property type="match status" value="1"/>
</dbReference>
<feature type="transmembrane region" description="Helical" evidence="7">
    <location>
        <begin position="336"/>
        <end position="354"/>
    </location>
</feature>
<accession>A0A9J6QUR0</accession>
<keyword evidence="4 7" id="KW-0812">Transmembrane</keyword>
<organism evidence="9 10">
    <name type="scientific">Hominibacterium faecale</name>
    <dbReference type="NCBI Taxonomy" id="2839743"/>
    <lineage>
        <taxon>Bacteria</taxon>
        <taxon>Bacillati</taxon>
        <taxon>Bacillota</taxon>
        <taxon>Clostridia</taxon>
        <taxon>Peptostreptococcales</taxon>
        <taxon>Anaerovoracaceae</taxon>
        <taxon>Hominibacterium</taxon>
    </lineage>
</organism>
<keyword evidence="10" id="KW-1185">Reference proteome</keyword>
<proteinExistence type="predicted"/>
<dbReference type="InterPro" id="IPR011701">
    <property type="entry name" value="MFS"/>
</dbReference>
<dbReference type="Proteomes" id="UP001065549">
    <property type="component" value="Unassembled WGS sequence"/>
</dbReference>
<dbReference type="GO" id="GO:0022857">
    <property type="term" value="F:transmembrane transporter activity"/>
    <property type="evidence" value="ECO:0007669"/>
    <property type="project" value="InterPro"/>
</dbReference>
<feature type="transmembrane region" description="Helical" evidence="7">
    <location>
        <begin position="136"/>
        <end position="159"/>
    </location>
</feature>
<evidence type="ECO:0000256" key="6">
    <source>
        <dbReference type="ARBA" id="ARBA00023136"/>
    </source>
</evidence>
<dbReference type="Gene3D" id="1.20.1250.20">
    <property type="entry name" value="MFS general substrate transporter like domains"/>
    <property type="match status" value="1"/>
</dbReference>
<dbReference type="InterPro" id="IPR036259">
    <property type="entry name" value="MFS_trans_sf"/>
</dbReference>
<feature type="transmembrane region" description="Helical" evidence="7">
    <location>
        <begin position="77"/>
        <end position="95"/>
    </location>
</feature>
<name>A0A9J6QUR0_9FIRM</name>
<feature type="transmembrane region" description="Helical" evidence="7">
    <location>
        <begin position="281"/>
        <end position="298"/>
    </location>
</feature>
<evidence type="ECO:0000313" key="10">
    <source>
        <dbReference type="Proteomes" id="UP001065549"/>
    </source>
</evidence>
<reference evidence="9" key="1">
    <citation type="submission" date="2022-09" db="EMBL/GenBank/DDBJ databases">
        <title>Culturomic study of gut microbiota in children with autism spectrum disorder.</title>
        <authorList>
            <person name="Efimov B.A."/>
            <person name="Chaplin A.V."/>
            <person name="Sokolova S.R."/>
            <person name="Pikina A.P."/>
            <person name="Korzhanova M."/>
            <person name="Belova V."/>
            <person name="Korostin D."/>
        </authorList>
    </citation>
    <scope>NUCLEOTIDE SEQUENCE</scope>
    <source>
        <strain evidence="9">ASD5510</strain>
    </source>
</reference>
<evidence type="ECO:0000256" key="1">
    <source>
        <dbReference type="ARBA" id="ARBA00004651"/>
    </source>
</evidence>
<feature type="transmembrane region" description="Helical" evidence="7">
    <location>
        <begin position="304"/>
        <end position="324"/>
    </location>
</feature>
<dbReference type="SUPFAM" id="SSF103473">
    <property type="entry name" value="MFS general substrate transporter"/>
    <property type="match status" value="1"/>
</dbReference>
<evidence type="ECO:0000256" key="4">
    <source>
        <dbReference type="ARBA" id="ARBA00022692"/>
    </source>
</evidence>
<feature type="transmembrane region" description="Helical" evidence="7">
    <location>
        <begin position="210"/>
        <end position="230"/>
    </location>
</feature>
<dbReference type="AlphaFoldDB" id="A0A9J6QUR0"/>
<sequence>MSKNTAKTNLMRLAVLSIAVVGSMNCFMIPALAVIADAFPEASPTAIQMIMTFAMIGQFPMSVTSGFAGAKISQKKLLLFGVICIIAGGAMPMLLHGSIIYLYIGSLFMGIGQGIALTLMGSLINTLFTGKMRSQLLGWQNTVTMITLILISMLGGALASIQWTYIYLISFLGIPTLIFIALWLPKENPHSTEEELAENADLSGPKANRILSVPVILLLAFIFFFEIGFASINVNAAMLIEDRNIGGGAAWVAGLMSSFSYLISMVSGILYVYILKRSKEFILVTSAVSMTIGLFLSYASYSVFIYAVAQTFIFFGYSIGIVGGMEMVGRFVKPEWVSSCMGVFWGFDCIGTMVEPYLVNSITKFFSGEVTPGGALFVGGIFMAVTIVIAVILGMKGRSNFMDLKKKTRQSA</sequence>
<evidence type="ECO:0000256" key="7">
    <source>
        <dbReference type="SAM" id="Phobius"/>
    </source>
</evidence>
<evidence type="ECO:0000256" key="5">
    <source>
        <dbReference type="ARBA" id="ARBA00022989"/>
    </source>
</evidence>
<evidence type="ECO:0000313" key="9">
    <source>
        <dbReference type="EMBL" id="MCU7378663.1"/>
    </source>
</evidence>
<comment type="caution">
    <text evidence="9">The sequence shown here is derived from an EMBL/GenBank/DDBJ whole genome shotgun (WGS) entry which is preliminary data.</text>
</comment>
<keyword evidence="2" id="KW-0813">Transport</keyword>
<dbReference type="Pfam" id="PF07690">
    <property type="entry name" value="MFS_1"/>
    <property type="match status" value="1"/>
</dbReference>
<dbReference type="EMBL" id="JAOSHN010000003">
    <property type="protein sequence ID" value="MCU7378663.1"/>
    <property type="molecule type" value="Genomic_DNA"/>
</dbReference>
<dbReference type="GO" id="GO:0005886">
    <property type="term" value="C:plasma membrane"/>
    <property type="evidence" value="ECO:0007669"/>
    <property type="project" value="UniProtKB-SubCell"/>
</dbReference>
<gene>
    <name evidence="9" type="ORF">OBO34_09885</name>
</gene>
<keyword evidence="5 7" id="KW-1133">Transmembrane helix</keyword>
<keyword evidence="6 7" id="KW-0472">Membrane</keyword>
<feature type="transmembrane region" description="Helical" evidence="7">
    <location>
        <begin position="250"/>
        <end position="274"/>
    </location>
</feature>
<feature type="transmembrane region" description="Helical" evidence="7">
    <location>
        <begin position="374"/>
        <end position="395"/>
    </location>
</feature>
<dbReference type="InterPro" id="IPR020846">
    <property type="entry name" value="MFS_dom"/>
</dbReference>
<feature type="transmembrane region" description="Helical" evidence="7">
    <location>
        <begin position="101"/>
        <end position="124"/>
    </location>
</feature>
<evidence type="ECO:0000259" key="8">
    <source>
        <dbReference type="PROSITE" id="PS50850"/>
    </source>
</evidence>
<evidence type="ECO:0000256" key="3">
    <source>
        <dbReference type="ARBA" id="ARBA00022475"/>
    </source>
</evidence>
<comment type="subcellular location">
    <subcellularLocation>
        <location evidence="1">Cell membrane</location>
        <topology evidence="1">Multi-pass membrane protein</topology>
    </subcellularLocation>
</comment>
<feature type="domain" description="Major facilitator superfamily (MFS) profile" evidence="8">
    <location>
        <begin position="10"/>
        <end position="398"/>
    </location>
</feature>
<protein>
    <submittedName>
        <fullName evidence="9">MFS transporter</fullName>
    </submittedName>
</protein>
<evidence type="ECO:0000256" key="2">
    <source>
        <dbReference type="ARBA" id="ARBA00022448"/>
    </source>
</evidence>
<feature type="transmembrane region" description="Helical" evidence="7">
    <location>
        <begin position="46"/>
        <end position="70"/>
    </location>
</feature>
<feature type="transmembrane region" description="Helical" evidence="7">
    <location>
        <begin position="165"/>
        <end position="184"/>
    </location>
</feature>
<dbReference type="InterPro" id="IPR050171">
    <property type="entry name" value="MFS_Transporters"/>
</dbReference>